<keyword evidence="2" id="KW-1185">Reference proteome</keyword>
<dbReference type="AlphaFoldDB" id="A0A0E9LSS9"/>
<dbReference type="EMBL" id="BAZW01000003">
    <property type="protein sequence ID" value="GAO28632.1"/>
    <property type="molecule type" value="Genomic_DNA"/>
</dbReference>
<evidence type="ECO:0000313" key="2">
    <source>
        <dbReference type="Proteomes" id="UP000032900"/>
    </source>
</evidence>
<dbReference type="Proteomes" id="UP000032900">
    <property type="component" value="Unassembled WGS sequence"/>
</dbReference>
<name>A0A0E9LSS9_9BACT</name>
<comment type="caution">
    <text evidence="1">The sequence shown here is derived from an EMBL/GenBank/DDBJ whole genome shotgun (WGS) entry which is preliminary data.</text>
</comment>
<proteinExistence type="predicted"/>
<reference evidence="1 2" key="1">
    <citation type="journal article" date="2015" name="Microbes Environ.">
        <title>Distribution and evolution of nitrogen fixation genes in the phylum bacteroidetes.</title>
        <authorList>
            <person name="Inoue J."/>
            <person name="Oshima K."/>
            <person name="Suda W."/>
            <person name="Sakamoto M."/>
            <person name="Iino T."/>
            <person name="Noda S."/>
            <person name="Hongoh Y."/>
            <person name="Hattori M."/>
            <person name="Ohkuma M."/>
        </authorList>
    </citation>
    <scope>NUCLEOTIDE SEQUENCE [LARGE SCALE GENOMIC DNA]</scope>
    <source>
        <strain evidence="1">JCM 15548</strain>
    </source>
</reference>
<evidence type="ECO:0000313" key="1">
    <source>
        <dbReference type="EMBL" id="GAO28632.1"/>
    </source>
</evidence>
<accession>A0A0E9LSS9</accession>
<sequence>MRLKVGAGTDTPQGVTDFNSTLVRLKESLLMIAGDNLFNFNSTLVRLKETLSLHK</sequence>
<organism evidence="1 2">
    <name type="scientific">Geofilum rubicundum JCM 15548</name>
    <dbReference type="NCBI Taxonomy" id="1236989"/>
    <lineage>
        <taxon>Bacteria</taxon>
        <taxon>Pseudomonadati</taxon>
        <taxon>Bacteroidota</taxon>
        <taxon>Bacteroidia</taxon>
        <taxon>Marinilabiliales</taxon>
        <taxon>Marinilabiliaceae</taxon>
        <taxon>Geofilum</taxon>
    </lineage>
</organism>
<protein>
    <submittedName>
        <fullName evidence="1">Uncharacterized protein</fullName>
    </submittedName>
</protein>
<gene>
    <name evidence="1" type="ORF">JCM15548_1752</name>
</gene>